<keyword evidence="4" id="KW-1185">Reference proteome</keyword>
<organism evidence="3 4">
    <name type="scientific">Pseudoalteromonas peptidolytica F12-50-A1</name>
    <dbReference type="NCBI Taxonomy" id="1315280"/>
    <lineage>
        <taxon>Bacteria</taxon>
        <taxon>Pseudomonadati</taxon>
        <taxon>Pseudomonadota</taxon>
        <taxon>Gammaproteobacteria</taxon>
        <taxon>Alteromonadales</taxon>
        <taxon>Pseudoalteromonadaceae</taxon>
        <taxon>Pseudoalteromonas</taxon>
    </lineage>
</organism>
<dbReference type="PANTHER" id="PTHR23028">
    <property type="entry name" value="ACETYLTRANSFERASE"/>
    <property type="match status" value="1"/>
</dbReference>
<dbReference type="InterPro" id="IPR050879">
    <property type="entry name" value="Acyltransferase_3"/>
</dbReference>
<keyword evidence="1" id="KW-0472">Membrane</keyword>
<feature type="transmembrane region" description="Helical" evidence="1">
    <location>
        <begin position="307"/>
        <end position="328"/>
    </location>
</feature>
<dbReference type="Pfam" id="PF01757">
    <property type="entry name" value="Acyl_transf_3"/>
    <property type="match status" value="1"/>
</dbReference>
<keyword evidence="1" id="KW-0812">Transmembrane</keyword>
<evidence type="ECO:0000313" key="4">
    <source>
        <dbReference type="Proteomes" id="UP000660708"/>
    </source>
</evidence>
<sequence>MLGSFRFLLALMVVVQHLLSIPHLGHFAVHGFFILSGFLMTLIMHKSYGYTLSGVRGFVINRFLRLFPTYWFYLILTLLFILFVGEDFSIQYRYFIYFPNSLAEWLQNATMLFISTFPGTVEPRLLPATWALTVELLFYFFIAIGASKSRKISIVWLIISLGYYSYTIAFNLGYEYRYNFFFAGSLPFSIGAVIFHYHENFKKYELENRVVSLFVLFLINIIVLLLLDLLEAFEDCLGLFYVLNYVISSLIIISLFNVKLGGKERIKIDKFLGDLSYPIYLSHWSVGMIVSYLLFLNPSQGRSAENLIVFIVTVFVSCVLGWFSSTFIDKKVEKVRGSFRKLG</sequence>
<comment type="caution">
    <text evidence="3">The sequence shown here is derived from an EMBL/GenBank/DDBJ whole genome shotgun (WGS) entry which is preliminary data.</text>
</comment>
<dbReference type="InterPro" id="IPR002656">
    <property type="entry name" value="Acyl_transf_3_dom"/>
</dbReference>
<keyword evidence="1" id="KW-1133">Transmembrane helix</keyword>
<feature type="transmembrane region" description="Helical" evidence="1">
    <location>
        <begin position="125"/>
        <end position="142"/>
    </location>
</feature>
<evidence type="ECO:0000259" key="2">
    <source>
        <dbReference type="Pfam" id="PF01757"/>
    </source>
</evidence>
<feature type="transmembrane region" description="Helical" evidence="1">
    <location>
        <begin position="277"/>
        <end position="295"/>
    </location>
</feature>
<dbReference type="Proteomes" id="UP000660708">
    <property type="component" value="Unassembled WGS sequence"/>
</dbReference>
<feature type="transmembrane region" description="Helical" evidence="1">
    <location>
        <begin position="63"/>
        <end position="85"/>
    </location>
</feature>
<dbReference type="GO" id="GO:0016020">
    <property type="term" value="C:membrane"/>
    <property type="evidence" value="ECO:0007669"/>
    <property type="project" value="TreeGrafter"/>
</dbReference>
<dbReference type="GO" id="GO:0000271">
    <property type="term" value="P:polysaccharide biosynthetic process"/>
    <property type="evidence" value="ECO:0007669"/>
    <property type="project" value="TreeGrafter"/>
</dbReference>
<dbReference type="AlphaFoldDB" id="A0A8I0T4D8"/>
<feature type="transmembrane region" description="Helical" evidence="1">
    <location>
        <begin position="239"/>
        <end position="256"/>
    </location>
</feature>
<gene>
    <name evidence="3" type="ORF">PPEP_a1735</name>
</gene>
<dbReference type="GO" id="GO:0016747">
    <property type="term" value="F:acyltransferase activity, transferring groups other than amino-acyl groups"/>
    <property type="evidence" value="ECO:0007669"/>
    <property type="project" value="InterPro"/>
</dbReference>
<evidence type="ECO:0000313" key="3">
    <source>
        <dbReference type="EMBL" id="MBE0347311.1"/>
    </source>
</evidence>
<proteinExistence type="predicted"/>
<feature type="transmembrane region" description="Helical" evidence="1">
    <location>
        <begin position="210"/>
        <end position="227"/>
    </location>
</feature>
<feature type="transmembrane region" description="Helical" evidence="1">
    <location>
        <begin position="154"/>
        <end position="174"/>
    </location>
</feature>
<evidence type="ECO:0000256" key="1">
    <source>
        <dbReference type="SAM" id="Phobius"/>
    </source>
</evidence>
<feature type="transmembrane region" description="Helical" evidence="1">
    <location>
        <begin position="180"/>
        <end position="198"/>
    </location>
</feature>
<dbReference type="RefSeq" id="WP_147390210.1">
    <property type="nucleotide sequence ID" value="NZ_AQHF01000026.1"/>
</dbReference>
<reference evidence="3 4" key="1">
    <citation type="submission" date="2015-06" db="EMBL/GenBank/DDBJ databases">
        <title>Genome sequence of Pseudoalteromonas peptidolytica.</title>
        <authorList>
            <person name="Xie B.-B."/>
            <person name="Rong J.-C."/>
            <person name="Qin Q.-L."/>
            <person name="Zhang Y.-Z."/>
        </authorList>
    </citation>
    <scope>NUCLEOTIDE SEQUENCE [LARGE SCALE GENOMIC DNA]</scope>
    <source>
        <strain evidence="3 4">F12-50-A1</strain>
    </source>
</reference>
<dbReference type="EMBL" id="AQHF01000026">
    <property type="protein sequence ID" value="MBE0347311.1"/>
    <property type="molecule type" value="Genomic_DNA"/>
</dbReference>
<feature type="transmembrane region" description="Helical" evidence="1">
    <location>
        <begin position="30"/>
        <end position="51"/>
    </location>
</feature>
<protein>
    <recommendedName>
        <fullName evidence="2">Acyltransferase 3 domain-containing protein</fullName>
    </recommendedName>
</protein>
<accession>A0A8I0T4D8</accession>
<feature type="domain" description="Acyltransferase 3" evidence="2">
    <location>
        <begin position="5"/>
        <end position="321"/>
    </location>
</feature>
<name>A0A8I0T4D8_9GAMM</name>
<dbReference type="PANTHER" id="PTHR23028:SF53">
    <property type="entry name" value="ACYL_TRANSF_3 DOMAIN-CONTAINING PROTEIN"/>
    <property type="match status" value="1"/>
</dbReference>